<proteinExistence type="predicted"/>
<evidence type="ECO:0000256" key="1">
    <source>
        <dbReference type="ARBA" id="ARBA00023125"/>
    </source>
</evidence>
<sequence length="234" mass="26727">MTKASPSAGDRKRLSPEERRAMIVAGATAYFSEVGLEGNTRALSKRLGVTQSLIFNYFSTKTDLLEAVYRAVYLDRISPDWPALIADRSRSIHDRALTFYREYTQAIFSYEWMRIFMFSGLAGEELNRRYLEHVSGLLLRPLMEEFRHAAPGPKKPEMEDIWNLHGGIIYIGIRRYVYQVPCPDDQEPAIRAAISRFVDAFDIPFEQDCRTPDSQAAAGLPESRAQPRDDIKIT</sequence>
<keyword evidence="6" id="KW-1185">Reference proteome</keyword>
<keyword evidence="1 2" id="KW-0238">DNA-binding</keyword>
<evidence type="ECO:0000313" key="6">
    <source>
        <dbReference type="Proteomes" id="UP000219331"/>
    </source>
</evidence>
<dbReference type="InterPro" id="IPR009057">
    <property type="entry name" value="Homeodomain-like_sf"/>
</dbReference>
<dbReference type="Proteomes" id="UP000219331">
    <property type="component" value="Unassembled WGS sequence"/>
</dbReference>
<dbReference type="SUPFAM" id="SSF46689">
    <property type="entry name" value="Homeodomain-like"/>
    <property type="match status" value="1"/>
</dbReference>
<evidence type="ECO:0000256" key="3">
    <source>
        <dbReference type="SAM" id="MobiDB-lite"/>
    </source>
</evidence>
<feature type="compositionally biased region" description="Basic and acidic residues" evidence="3">
    <location>
        <begin position="225"/>
        <end position="234"/>
    </location>
</feature>
<dbReference type="RefSeq" id="WP_097176121.1">
    <property type="nucleotide sequence ID" value="NZ_OBML01000012.1"/>
</dbReference>
<dbReference type="InterPro" id="IPR050109">
    <property type="entry name" value="HTH-type_TetR-like_transc_reg"/>
</dbReference>
<dbReference type="EMBL" id="OBML01000012">
    <property type="protein sequence ID" value="SOC22523.1"/>
    <property type="molecule type" value="Genomic_DNA"/>
</dbReference>
<dbReference type="STRING" id="538381.GCA_001696535_00840"/>
<dbReference type="Gene3D" id="1.10.357.10">
    <property type="entry name" value="Tetracycline Repressor, domain 2"/>
    <property type="match status" value="1"/>
</dbReference>
<dbReference type="Pfam" id="PF00440">
    <property type="entry name" value="TetR_N"/>
    <property type="match status" value="1"/>
</dbReference>
<dbReference type="PRINTS" id="PR00455">
    <property type="entry name" value="HTHTETR"/>
</dbReference>
<evidence type="ECO:0000259" key="4">
    <source>
        <dbReference type="PROSITE" id="PS50977"/>
    </source>
</evidence>
<feature type="DNA-binding region" description="H-T-H motif" evidence="2">
    <location>
        <begin position="39"/>
        <end position="58"/>
    </location>
</feature>
<dbReference type="GO" id="GO:0003700">
    <property type="term" value="F:DNA-binding transcription factor activity"/>
    <property type="evidence" value="ECO:0007669"/>
    <property type="project" value="TreeGrafter"/>
</dbReference>
<reference evidence="5 6" key="1">
    <citation type="submission" date="2017-08" db="EMBL/GenBank/DDBJ databases">
        <authorList>
            <person name="de Groot N.N."/>
        </authorList>
    </citation>
    <scope>NUCLEOTIDE SEQUENCE [LARGE SCALE GENOMIC DNA]</scope>
    <source>
        <strain evidence="5 6">USBA 352</strain>
    </source>
</reference>
<dbReference type="GO" id="GO:0000976">
    <property type="term" value="F:transcription cis-regulatory region binding"/>
    <property type="evidence" value="ECO:0007669"/>
    <property type="project" value="TreeGrafter"/>
</dbReference>
<dbReference type="OrthoDB" id="7465645at2"/>
<dbReference type="PROSITE" id="PS50977">
    <property type="entry name" value="HTH_TETR_2"/>
    <property type="match status" value="1"/>
</dbReference>
<accession>A0A285TKZ4</accession>
<gene>
    <name evidence="5" type="ORF">SAMN05421512_11287</name>
</gene>
<dbReference type="PANTHER" id="PTHR30055">
    <property type="entry name" value="HTH-TYPE TRANSCRIPTIONAL REGULATOR RUTR"/>
    <property type="match status" value="1"/>
</dbReference>
<protein>
    <submittedName>
        <fullName evidence="5">Transcriptional regulator, TetR family</fullName>
    </submittedName>
</protein>
<organism evidence="5 6">
    <name type="scientific">Stappia indica</name>
    <dbReference type="NCBI Taxonomy" id="538381"/>
    <lineage>
        <taxon>Bacteria</taxon>
        <taxon>Pseudomonadati</taxon>
        <taxon>Pseudomonadota</taxon>
        <taxon>Alphaproteobacteria</taxon>
        <taxon>Hyphomicrobiales</taxon>
        <taxon>Stappiaceae</taxon>
        <taxon>Stappia</taxon>
    </lineage>
</organism>
<name>A0A285TKZ4_9HYPH</name>
<dbReference type="AlphaFoldDB" id="A0A285TKZ4"/>
<evidence type="ECO:0000256" key="2">
    <source>
        <dbReference type="PROSITE-ProRule" id="PRU00335"/>
    </source>
</evidence>
<evidence type="ECO:0000313" key="5">
    <source>
        <dbReference type="EMBL" id="SOC22523.1"/>
    </source>
</evidence>
<dbReference type="InterPro" id="IPR001647">
    <property type="entry name" value="HTH_TetR"/>
</dbReference>
<feature type="region of interest" description="Disordered" evidence="3">
    <location>
        <begin position="211"/>
        <end position="234"/>
    </location>
</feature>
<dbReference type="PANTHER" id="PTHR30055:SF181">
    <property type="entry name" value="BLR6905 PROTEIN"/>
    <property type="match status" value="1"/>
</dbReference>
<feature type="domain" description="HTH tetR-type" evidence="4">
    <location>
        <begin position="17"/>
        <end position="76"/>
    </location>
</feature>